<evidence type="ECO:0000256" key="3">
    <source>
        <dbReference type="SAM" id="Coils"/>
    </source>
</evidence>
<feature type="coiled-coil region" evidence="3">
    <location>
        <begin position="437"/>
        <end position="464"/>
    </location>
</feature>
<dbReference type="AlphaFoldDB" id="A0A8C4N4Z5"/>
<dbReference type="InterPro" id="IPR003591">
    <property type="entry name" value="Leu-rich_rpt_typical-subtyp"/>
</dbReference>
<dbReference type="InterPro" id="IPR001611">
    <property type="entry name" value="Leu-rich_rpt"/>
</dbReference>
<keyword evidence="3" id="KW-0175">Coiled coil</keyword>
<keyword evidence="2" id="KW-0677">Repeat</keyword>
<organism evidence="5 6">
    <name type="scientific">Eptatretus burgeri</name>
    <name type="common">Inshore hagfish</name>
    <dbReference type="NCBI Taxonomy" id="7764"/>
    <lineage>
        <taxon>Eukaryota</taxon>
        <taxon>Metazoa</taxon>
        <taxon>Chordata</taxon>
        <taxon>Craniata</taxon>
        <taxon>Vertebrata</taxon>
        <taxon>Cyclostomata</taxon>
        <taxon>Myxini</taxon>
        <taxon>Myxiniformes</taxon>
        <taxon>Myxinidae</taxon>
        <taxon>Eptatretinae</taxon>
        <taxon>Eptatretus</taxon>
    </lineage>
</organism>
<dbReference type="InterPro" id="IPR036872">
    <property type="entry name" value="CH_dom_sf"/>
</dbReference>
<dbReference type="InterPro" id="IPR001715">
    <property type="entry name" value="CH_dom"/>
</dbReference>
<dbReference type="OMA" id="VEQLREX"/>
<dbReference type="GeneTree" id="ENSGT00940000158330"/>
<dbReference type="PROSITE" id="PS50021">
    <property type="entry name" value="CH"/>
    <property type="match status" value="1"/>
</dbReference>
<proteinExistence type="predicted"/>
<evidence type="ECO:0000256" key="2">
    <source>
        <dbReference type="ARBA" id="ARBA00022737"/>
    </source>
</evidence>
<evidence type="ECO:0000256" key="1">
    <source>
        <dbReference type="ARBA" id="ARBA00022614"/>
    </source>
</evidence>
<dbReference type="PROSITE" id="PS51450">
    <property type="entry name" value="LRR"/>
    <property type="match status" value="1"/>
</dbReference>
<keyword evidence="6" id="KW-1185">Reference proteome</keyword>
<dbReference type="SUPFAM" id="SSF52058">
    <property type="entry name" value="L domain-like"/>
    <property type="match status" value="1"/>
</dbReference>
<evidence type="ECO:0000313" key="5">
    <source>
        <dbReference type="Ensembl" id="ENSEBUP00000001485.1"/>
    </source>
</evidence>
<dbReference type="Proteomes" id="UP000694388">
    <property type="component" value="Unplaced"/>
</dbReference>
<accession>A0A8C4N4Z5</accession>
<sequence length="565" mass="62681">MATAVVCTPLGFSSPLGRSIERALEDAAASGALCLSGRKLREYPRCAGDFDLADVTDADLSKNRLGEIPIELCQLVALESLQLYHNAIRSVPPSIHALHALFYLNISRNQLSSLPVQLCRLPLRVLVLGNNKIGSLPPEIGDLKNLHELDVSCNELQEIPPQLGNLVLLRELNVRRNRLQHLPEEISELPLVSLDFSCNCIIEIPIVFRNLHLLETLAVDNNPLKFPPAQVCVKGRVHILKYLSRNAQTSELPRCQLSSQPVQSCELEKMGVRGKTWRPDSGIGSESSEKRLEVDDDICPDSAQEPSPNEATVEHFPNGAVEDAIPHAALELFDSLCFDEEFDDNMSNNALSSVQVSTEKLPFKKDSGISNQHEAHKELHDGKLNGISKEEIQMSRSSKQQPDASAEDLHLPAFGLKPRSAFSLASKRGLESLKSGNFTVRRRMEQMREEMEQIEQLRQILYEQLCEDIPEDLGAALLDGVILCRLVNRLRPRTLSVIHEPSPAVPQLSMAKCRRNVDCFLEACCKLGVPKEQLCLPHHILEEKGMVHVGSTVRALIENVTGKAP</sequence>
<evidence type="ECO:0000313" key="6">
    <source>
        <dbReference type="Proteomes" id="UP000694388"/>
    </source>
</evidence>
<dbReference type="SMART" id="SM00364">
    <property type="entry name" value="LRR_BAC"/>
    <property type="match status" value="3"/>
</dbReference>
<dbReference type="PANTHER" id="PTHR48051:SF21">
    <property type="entry name" value="CALPONIN-HOMOLOGY (CH) DOMAIN-CONTAINING PROTEIN"/>
    <property type="match status" value="1"/>
</dbReference>
<dbReference type="Pfam" id="PF00307">
    <property type="entry name" value="CH"/>
    <property type="match status" value="1"/>
</dbReference>
<dbReference type="GO" id="GO:0005737">
    <property type="term" value="C:cytoplasm"/>
    <property type="evidence" value="ECO:0007669"/>
    <property type="project" value="TreeGrafter"/>
</dbReference>
<dbReference type="Pfam" id="PF13855">
    <property type="entry name" value="LRR_8"/>
    <property type="match status" value="2"/>
</dbReference>
<dbReference type="SMART" id="SM00033">
    <property type="entry name" value="CH"/>
    <property type="match status" value="1"/>
</dbReference>
<evidence type="ECO:0000259" key="4">
    <source>
        <dbReference type="PROSITE" id="PS50021"/>
    </source>
</evidence>
<dbReference type="PANTHER" id="PTHR48051">
    <property type="match status" value="1"/>
</dbReference>
<dbReference type="SUPFAM" id="SSF47576">
    <property type="entry name" value="Calponin-homology domain, CH-domain"/>
    <property type="match status" value="1"/>
</dbReference>
<keyword evidence="1" id="KW-0433">Leucine-rich repeat</keyword>
<protein>
    <recommendedName>
        <fullName evidence="4">Calponin-homology (CH) domain-containing protein</fullName>
    </recommendedName>
</protein>
<dbReference type="FunFam" id="3.80.10.10:FF:000067">
    <property type="entry name" value="Leucine-rich repeat and calponin homology domain-containing protein 4 isoform 1"/>
    <property type="match status" value="1"/>
</dbReference>
<dbReference type="Gene3D" id="3.80.10.10">
    <property type="entry name" value="Ribonuclease Inhibitor"/>
    <property type="match status" value="1"/>
</dbReference>
<dbReference type="Gene3D" id="1.10.418.10">
    <property type="entry name" value="Calponin-like domain"/>
    <property type="match status" value="1"/>
</dbReference>
<dbReference type="Ensembl" id="ENSEBUT00000001813.1">
    <property type="protein sequence ID" value="ENSEBUP00000001485.1"/>
    <property type="gene ID" value="ENSEBUG00000001282.1"/>
</dbReference>
<dbReference type="InterPro" id="IPR050216">
    <property type="entry name" value="LRR_domain-containing"/>
</dbReference>
<reference evidence="5" key="1">
    <citation type="submission" date="2025-08" db="UniProtKB">
        <authorList>
            <consortium name="Ensembl"/>
        </authorList>
    </citation>
    <scope>IDENTIFICATION</scope>
</reference>
<dbReference type="InterPro" id="IPR032675">
    <property type="entry name" value="LRR_dom_sf"/>
</dbReference>
<name>A0A8C4N4Z5_EPTBU</name>
<feature type="domain" description="Calponin-homology (CH)" evidence="4">
    <location>
        <begin position="451"/>
        <end position="564"/>
    </location>
</feature>
<reference evidence="5" key="2">
    <citation type="submission" date="2025-09" db="UniProtKB">
        <authorList>
            <consortium name="Ensembl"/>
        </authorList>
    </citation>
    <scope>IDENTIFICATION</scope>
</reference>
<dbReference type="SMART" id="SM00369">
    <property type="entry name" value="LRR_TYP"/>
    <property type="match status" value="6"/>
</dbReference>